<evidence type="ECO:0000313" key="2">
    <source>
        <dbReference type="Proteomes" id="UP001062846"/>
    </source>
</evidence>
<accession>A0ACC0NPC1</accession>
<proteinExistence type="predicted"/>
<reference evidence="1" key="1">
    <citation type="submission" date="2022-02" db="EMBL/GenBank/DDBJ databases">
        <title>Plant Genome Project.</title>
        <authorList>
            <person name="Zhang R.-G."/>
        </authorList>
    </citation>
    <scope>NUCLEOTIDE SEQUENCE</scope>
    <source>
        <strain evidence="1">AT1</strain>
    </source>
</reference>
<protein>
    <submittedName>
        <fullName evidence="1">Uncharacterized protein</fullName>
    </submittedName>
</protein>
<sequence length="99" mass="11350">MERFIVTWLKAQEIGEMEVQSKNALVREVDLDVGCIPHTEEYIISNGVEVVEGPSRRNSKDGNYIPGNRASSDVIVKMRSRVRRLERKIKKKKKAYCGD</sequence>
<dbReference type="EMBL" id="CM046392">
    <property type="protein sequence ID" value="KAI8554734.1"/>
    <property type="molecule type" value="Genomic_DNA"/>
</dbReference>
<dbReference type="Proteomes" id="UP001062846">
    <property type="component" value="Chromosome 5"/>
</dbReference>
<evidence type="ECO:0000313" key="1">
    <source>
        <dbReference type="EMBL" id="KAI8554734.1"/>
    </source>
</evidence>
<comment type="caution">
    <text evidence="1">The sequence shown here is derived from an EMBL/GenBank/DDBJ whole genome shotgun (WGS) entry which is preliminary data.</text>
</comment>
<organism evidence="1 2">
    <name type="scientific">Rhododendron molle</name>
    <name type="common">Chinese azalea</name>
    <name type="synonym">Azalea mollis</name>
    <dbReference type="NCBI Taxonomy" id="49168"/>
    <lineage>
        <taxon>Eukaryota</taxon>
        <taxon>Viridiplantae</taxon>
        <taxon>Streptophyta</taxon>
        <taxon>Embryophyta</taxon>
        <taxon>Tracheophyta</taxon>
        <taxon>Spermatophyta</taxon>
        <taxon>Magnoliopsida</taxon>
        <taxon>eudicotyledons</taxon>
        <taxon>Gunneridae</taxon>
        <taxon>Pentapetalae</taxon>
        <taxon>asterids</taxon>
        <taxon>Ericales</taxon>
        <taxon>Ericaceae</taxon>
        <taxon>Ericoideae</taxon>
        <taxon>Rhodoreae</taxon>
        <taxon>Rhododendron</taxon>
    </lineage>
</organism>
<gene>
    <name evidence="1" type="ORF">RHMOL_Rhmol05G0121200</name>
</gene>
<keyword evidence="2" id="KW-1185">Reference proteome</keyword>
<name>A0ACC0NPC1_RHOML</name>